<protein>
    <submittedName>
        <fullName evidence="1">ATP-NAD kinase</fullName>
    </submittedName>
</protein>
<keyword evidence="1" id="KW-0808">Transferase</keyword>
<dbReference type="GO" id="GO:0016301">
    <property type="term" value="F:kinase activity"/>
    <property type="evidence" value="ECO:0007669"/>
    <property type="project" value="UniProtKB-KW"/>
</dbReference>
<keyword evidence="2" id="KW-1185">Reference proteome</keyword>
<reference evidence="1 2" key="1">
    <citation type="submission" date="2024-11" db="EMBL/GenBank/DDBJ databases">
        <title>The Natural Products Discovery Center: Release of the First 8490 Sequenced Strains for Exploring Actinobacteria Biosynthetic Diversity.</title>
        <authorList>
            <person name="Kalkreuter E."/>
            <person name="Kautsar S.A."/>
            <person name="Yang D."/>
            <person name="Bader C.D."/>
            <person name="Teijaro C.N."/>
            <person name="Fluegel L."/>
            <person name="Davis C.M."/>
            <person name="Simpson J.R."/>
            <person name="Lauterbach L."/>
            <person name="Steele A.D."/>
            <person name="Gui C."/>
            <person name="Meng S."/>
            <person name="Li G."/>
            <person name="Viehrig K."/>
            <person name="Ye F."/>
            <person name="Su P."/>
            <person name="Kiefer A.F."/>
            <person name="Nichols A."/>
            <person name="Cepeda A.J."/>
            <person name="Yan W."/>
            <person name="Fan B."/>
            <person name="Jiang Y."/>
            <person name="Adhikari A."/>
            <person name="Zheng C.-J."/>
            <person name="Schuster L."/>
            <person name="Cowan T.M."/>
            <person name="Smanski M.J."/>
            <person name="Chevrette M.G."/>
            <person name="De Carvalho L.P.S."/>
            <person name="Shen B."/>
        </authorList>
    </citation>
    <scope>NUCLEOTIDE SEQUENCE [LARGE SCALE GENOMIC DNA]</scope>
    <source>
        <strain evidence="1 2">NPDC020863</strain>
    </source>
</reference>
<comment type="caution">
    <text evidence="1">The sequence shown here is derived from an EMBL/GenBank/DDBJ whole genome shotgun (WGS) entry which is preliminary data.</text>
</comment>
<sequence length="88" mass="9182">TVINAPIAPGLVLPVGVLAWRPLRTGELVEIGTTRGVVSFDGERELELVGTTGATVRLAEDGPLCVDVTAVMSQAARAGLFRSDRPVV</sequence>
<evidence type="ECO:0000313" key="1">
    <source>
        <dbReference type="EMBL" id="MFK4273467.1"/>
    </source>
</evidence>
<proteinExistence type="predicted"/>
<dbReference type="Proteomes" id="UP001620295">
    <property type="component" value="Unassembled WGS sequence"/>
</dbReference>
<evidence type="ECO:0000313" key="2">
    <source>
        <dbReference type="Proteomes" id="UP001620295"/>
    </source>
</evidence>
<dbReference type="EMBL" id="JBJDQH010000164">
    <property type="protein sequence ID" value="MFK4273467.1"/>
    <property type="molecule type" value="Genomic_DNA"/>
</dbReference>
<organism evidence="1 2">
    <name type="scientific">Streptomyces milbemycinicus</name>
    <dbReference type="NCBI Taxonomy" id="476552"/>
    <lineage>
        <taxon>Bacteria</taxon>
        <taxon>Bacillati</taxon>
        <taxon>Actinomycetota</taxon>
        <taxon>Actinomycetes</taxon>
        <taxon>Kitasatosporales</taxon>
        <taxon>Streptomycetaceae</taxon>
        <taxon>Streptomyces</taxon>
    </lineage>
</organism>
<feature type="non-terminal residue" evidence="1">
    <location>
        <position position="1"/>
    </location>
</feature>
<gene>
    <name evidence="1" type="ORF">ACI2L5_52805</name>
</gene>
<accession>A0ABW8M5J8</accession>
<name>A0ABW8M5J8_9ACTN</name>
<keyword evidence="1" id="KW-0418">Kinase</keyword>